<evidence type="ECO:0000313" key="2">
    <source>
        <dbReference type="Proteomes" id="UP000228934"/>
    </source>
</evidence>
<dbReference type="EMBL" id="KZ060001">
    <property type="protein sequence ID" value="PIO12989.1"/>
    <property type="molecule type" value="Genomic_DNA"/>
</dbReference>
<accession>A0A2G9QBJ7</accession>
<dbReference type="Proteomes" id="UP000228934">
    <property type="component" value="Unassembled WGS sequence"/>
</dbReference>
<evidence type="ECO:0000313" key="1">
    <source>
        <dbReference type="EMBL" id="PIO12989.1"/>
    </source>
</evidence>
<protein>
    <submittedName>
        <fullName evidence="1">Uncharacterized protein</fullName>
    </submittedName>
</protein>
<reference evidence="2" key="1">
    <citation type="journal article" date="2017" name="Nat. Commun.">
        <title>The North American bullfrog draft genome provides insight into hormonal regulation of long noncoding RNA.</title>
        <authorList>
            <person name="Hammond S.A."/>
            <person name="Warren R.L."/>
            <person name="Vandervalk B.P."/>
            <person name="Kucuk E."/>
            <person name="Khan H."/>
            <person name="Gibb E.A."/>
            <person name="Pandoh P."/>
            <person name="Kirk H."/>
            <person name="Zhao Y."/>
            <person name="Jones M."/>
            <person name="Mungall A.J."/>
            <person name="Coope R."/>
            <person name="Pleasance S."/>
            <person name="Moore R.A."/>
            <person name="Holt R.A."/>
            <person name="Round J.M."/>
            <person name="Ohora S."/>
            <person name="Walle B.V."/>
            <person name="Veldhoen N."/>
            <person name="Helbing C.C."/>
            <person name="Birol I."/>
        </authorList>
    </citation>
    <scope>NUCLEOTIDE SEQUENCE [LARGE SCALE GENOMIC DNA]</scope>
</reference>
<name>A0A2G9QBJ7_AQUCT</name>
<dbReference type="AlphaFoldDB" id="A0A2G9QBJ7"/>
<organism evidence="1 2">
    <name type="scientific">Aquarana catesbeiana</name>
    <name type="common">American bullfrog</name>
    <name type="synonym">Rana catesbeiana</name>
    <dbReference type="NCBI Taxonomy" id="8400"/>
    <lineage>
        <taxon>Eukaryota</taxon>
        <taxon>Metazoa</taxon>
        <taxon>Chordata</taxon>
        <taxon>Craniata</taxon>
        <taxon>Vertebrata</taxon>
        <taxon>Euteleostomi</taxon>
        <taxon>Amphibia</taxon>
        <taxon>Batrachia</taxon>
        <taxon>Anura</taxon>
        <taxon>Neobatrachia</taxon>
        <taxon>Ranoidea</taxon>
        <taxon>Ranidae</taxon>
        <taxon>Aquarana</taxon>
    </lineage>
</organism>
<sequence length="50" mass="5569">MLRSPPRPTRGGLVFIHKSGRLSSAQSDQILFGGWEVLVPLLEHSTVYCM</sequence>
<gene>
    <name evidence="1" type="ORF">AB205_0036930</name>
</gene>
<proteinExistence type="predicted"/>
<keyword evidence="2" id="KW-1185">Reference proteome</keyword>